<gene>
    <name evidence="1" type="ORF">GCM10008018_31270</name>
</gene>
<evidence type="ECO:0000313" key="2">
    <source>
        <dbReference type="Proteomes" id="UP000615455"/>
    </source>
</evidence>
<comment type="caution">
    <text evidence="1">The sequence shown here is derived from an EMBL/GenBank/DDBJ whole genome shotgun (WGS) entry which is preliminary data.</text>
</comment>
<accession>A0ABQ1EQU4</accession>
<dbReference type="EMBL" id="BMHE01000014">
    <property type="protein sequence ID" value="GFZ83085.1"/>
    <property type="molecule type" value="Genomic_DNA"/>
</dbReference>
<protein>
    <submittedName>
        <fullName evidence="1">Uncharacterized protein</fullName>
    </submittedName>
</protein>
<dbReference type="RefSeq" id="WP_189012775.1">
    <property type="nucleotide sequence ID" value="NZ_BMHE01000014.1"/>
</dbReference>
<name>A0ABQ1EQU4_9BACL</name>
<dbReference type="Proteomes" id="UP000615455">
    <property type="component" value="Unassembled WGS sequence"/>
</dbReference>
<sequence>MFKEINIWEPISFDENWLKVSVIKFDNIAPSWYRRREVLKSNETEYQQFLDRIKRQQAIETGVIERLYDLKEGITETFIKEGFVESYLQHGDTNIEPTHLMSYLKDHFDAIDFIFDFVKNNRSISKSFILELHQLITSHQNHTEALDQFGNIIQVKLLKGQFKQYPNWLQ</sequence>
<organism evidence="1 2">
    <name type="scientific">Paenibacillus marchantiophytorum</name>
    <dbReference type="NCBI Taxonomy" id="1619310"/>
    <lineage>
        <taxon>Bacteria</taxon>
        <taxon>Bacillati</taxon>
        <taxon>Bacillota</taxon>
        <taxon>Bacilli</taxon>
        <taxon>Bacillales</taxon>
        <taxon>Paenibacillaceae</taxon>
        <taxon>Paenibacillus</taxon>
    </lineage>
</organism>
<keyword evidence="2" id="KW-1185">Reference proteome</keyword>
<dbReference type="Gene3D" id="1.10.3290.10">
    <property type="entry name" value="Fido-like domain"/>
    <property type="match status" value="1"/>
</dbReference>
<dbReference type="InterPro" id="IPR036597">
    <property type="entry name" value="Fido-like_dom_sf"/>
</dbReference>
<proteinExistence type="predicted"/>
<evidence type="ECO:0000313" key="1">
    <source>
        <dbReference type="EMBL" id="GFZ83085.1"/>
    </source>
</evidence>
<reference evidence="2" key="1">
    <citation type="journal article" date="2019" name="Int. J. Syst. Evol. Microbiol.">
        <title>The Global Catalogue of Microorganisms (GCM) 10K type strain sequencing project: providing services to taxonomists for standard genome sequencing and annotation.</title>
        <authorList>
            <consortium name="The Broad Institute Genomics Platform"/>
            <consortium name="The Broad Institute Genome Sequencing Center for Infectious Disease"/>
            <person name="Wu L."/>
            <person name="Ma J."/>
        </authorList>
    </citation>
    <scope>NUCLEOTIDE SEQUENCE [LARGE SCALE GENOMIC DNA]</scope>
    <source>
        <strain evidence="2">CGMCC 1.15043</strain>
    </source>
</reference>